<sequence length="322" mass="33538">MAVLVYAEHVEGQFKKSAFEVVSYAKEIARNGNTQLVAICVGEISDEALGKLGAYGADKVLAARYAALNTFSSSAYASAIADAANRENADIIILSNSFSGKGLAPAVSVKLNAGIVAGAIDLPKTEGGKFIVKKLAFSGKAFAWVELLSAKKIISLNPNSYRIVDSPTSTIIESFEANNTPDSKVSVKEVIRSTDKVSLPEAEIVVSGGRGLKGPENWAILEDLAAALGAATACSKPVSDAGWRPHEEHVGQTGIVISPNLYLAIGISGAIQHLAGVSSSKTIVAINKDPDAPIFKVADYGIVGDALEVVPKLTQAIKAFKG</sequence>
<evidence type="ECO:0000256" key="1">
    <source>
        <dbReference type="ARBA" id="ARBA00005817"/>
    </source>
</evidence>
<comment type="caution">
    <text evidence="7">The sequence shown here is derived from an EMBL/GenBank/DDBJ whole genome shotgun (WGS) entry which is preliminary data.</text>
</comment>
<evidence type="ECO:0000256" key="5">
    <source>
        <dbReference type="ARBA" id="ARBA00022982"/>
    </source>
</evidence>
<dbReference type="InterPro" id="IPR018206">
    <property type="entry name" value="ETF_asu_C_CS"/>
</dbReference>
<gene>
    <name evidence="7" type="ORF">ACFSJU_11125</name>
</gene>
<evidence type="ECO:0000313" key="7">
    <source>
        <dbReference type="EMBL" id="MFD2162945.1"/>
    </source>
</evidence>
<proteinExistence type="inferred from homology"/>
<dbReference type="Pfam" id="PF00766">
    <property type="entry name" value="ETF_alpha"/>
    <property type="match status" value="1"/>
</dbReference>
<dbReference type="InterPro" id="IPR001308">
    <property type="entry name" value="ETF_a/FixB"/>
</dbReference>
<dbReference type="EMBL" id="JBHUHZ010000001">
    <property type="protein sequence ID" value="MFD2162945.1"/>
    <property type="molecule type" value="Genomic_DNA"/>
</dbReference>
<dbReference type="InterPro" id="IPR014731">
    <property type="entry name" value="ETF_asu_C"/>
</dbReference>
<keyword evidence="8" id="KW-1185">Reference proteome</keyword>
<comment type="similarity">
    <text evidence="1">Belongs to the ETF alpha-subunit/FixB family.</text>
</comment>
<dbReference type="InterPro" id="IPR014729">
    <property type="entry name" value="Rossmann-like_a/b/a_fold"/>
</dbReference>
<evidence type="ECO:0000256" key="2">
    <source>
        <dbReference type="ARBA" id="ARBA00022448"/>
    </source>
</evidence>
<dbReference type="Gene3D" id="3.40.50.620">
    <property type="entry name" value="HUPs"/>
    <property type="match status" value="1"/>
</dbReference>
<dbReference type="SUPFAM" id="SSF52402">
    <property type="entry name" value="Adenine nucleotide alpha hydrolases-like"/>
    <property type="match status" value="1"/>
</dbReference>
<protein>
    <submittedName>
        <fullName evidence="7">Electron transfer flavoprotein subunit alpha/FixB family protein</fullName>
    </submittedName>
</protein>
<dbReference type="PIRSF" id="PIRSF000089">
    <property type="entry name" value="Electra_flavoP_a"/>
    <property type="match status" value="1"/>
</dbReference>
<keyword evidence="3" id="KW-0285">Flavoprotein</keyword>
<dbReference type="InterPro" id="IPR029035">
    <property type="entry name" value="DHS-like_NAD/FAD-binding_dom"/>
</dbReference>
<dbReference type="Pfam" id="PF01012">
    <property type="entry name" value="ETF"/>
    <property type="match status" value="1"/>
</dbReference>
<evidence type="ECO:0000256" key="3">
    <source>
        <dbReference type="ARBA" id="ARBA00022630"/>
    </source>
</evidence>
<reference evidence="8" key="1">
    <citation type="journal article" date="2019" name="Int. J. Syst. Evol. Microbiol.">
        <title>The Global Catalogue of Microorganisms (GCM) 10K type strain sequencing project: providing services to taxonomists for standard genome sequencing and annotation.</title>
        <authorList>
            <consortium name="The Broad Institute Genomics Platform"/>
            <consortium name="The Broad Institute Genome Sequencing Center for Infectious Disease"/>
            <person name="Wu L."/>
            <person name="Ma J."/>
        </authorList>
    </citation>
    <scope>NUCLEOTIDE SEQUENCE [LARGE SCALE GENOMIC DNA]</scope>
    <source>
        <strain evidence="8">KCTC 42217</strain>
    </source>
</reference>
<dbReference type="PANTHER" id="PTHR43153">
    <property type="entry name" value="ELECTRON TRANSFER FLAVOPROTEIN ALPHA"/>
    <property type="match status" value="1"/>
</dbReference>
<dbReference type="PANTHER" id="PTHR43153:SF1">
    <property type="entry name" value="ELECTRON TRANSFER FLAVOPROTEIN SUBUNIT ALPHA, MITOCHONDRIAL"/>
    <property type="match status" value="1"/>
</dbReference>
<dbReference type="SUPFAM" id="SSF52467">
    <property type="entry name" value="DHS-like NAD/FAD-binding domain"/>
    <property type="match status" value="1"/>
</dbReference>
<keyword evidence="4" id="KW-0274">FAD</keyword>
<feature type="domain" description="Electron transfer flavoprotein alpha/beta-subunit N-terminal" evidence="6">
    <location>
        <begin position="3"/>
        <end position="187"/>
    </location>
</feature>
<keyword evidence="2" id="KW-0813">Transport</keyword>
<dbReference type="Gene3D" id="3.40.50.1220">
    <property type="entry name" value="TPP-binding domain"/>
    <property type="match status" value="1"/>
</dbReference>
<dbReference type="RefSeq" id="WP_255902607.1">
    <property type="nucleotide sequence ID" value="NZ_JAFMZO010000003.1"/>
</dbReference>
<evidence type="ECO:0000313" key="8">
    <source>
        <dbReference type="Proteomes" id="UP001597387"/>
    </source>
</evidence>
<dbReference type="SMART" id="SM00893">
    <property type="entry name" value="ETF"/>
    <property type="match status" value="1"/>
</dbReference>
<evidence type="ECO:0000259" key="6">
    <source>
        <dbReference type="SMART" id="SM00893"/>
    </source>
</evidence>
<evidence type="ECO:0000256" key="4">
    <source>
        <dbReference type="ARBA" id="ARBA00022827"/>
    </source>
</evidence>
<keyword evidence="5" id="KW-0249">Electron transport</keyword>
<organism evidence="7 8">
    <name type="scientific">Paradesertivirga mongoliensis</name>
    <dbReference type="NCBI Taxonomy" id="2100740"/>
    <lineage>
        <taxon>Bacteria</taxon>
        <taxon>Pseudomonadati</taxon>
        <taxon>Bacteroidota</taxon>
        <taxon>Sphingobacteriia</taxon>
        <taxon>Sphingobacteriales</taxon>
        <taxon>Sphingobacteriaceae</taxon>
        <taxon>Paradesertivirga</taxon>
    </lineage>
</organism>
<accession>A0ABW4ZLJ9</accession>
<dbReference type="InterPro" id="IPR014730">
    <property type="entry name" value="ETF_a/b_N"/>
</dbReference>
<name>A0ABW4ZLJ9_9SPHI</name>
<dbReference type="PROSITE" id="PS00696">
    <property type="entry name" value="ETF_ALPHA"/>
    <property type="match status" value="1"/>
</dbReference>
<dbReference type="Proteomes" id="UP001597387">
    <property type="component" value="Unassembled WGS sequence"/>
</dbReference>